<dbReference type="PANTHER" id="PTHR12697:SF5">
    <property type="entry name" value="DEOXYHYPUSINE HYDROXYLASE"/>
    <property type="match status" value="1"/>
</dbReference>
<dbReference type="Gene3D" id="1.25.10.10">
    <property type="entry name" value="Leucine-rich Repeat Variant"/>
    <property type="match status" value="1"/>
</dbReference>
<dbReference type="PANTHER" id="PTHR12697">
    <property type="entry name" value="PBS LYASE HEAT-LIKE PROTEIN"/>
    <property type="match status" value="1"/>
</dbReference>
<dbReference type="SUPFAM" id="SSF48371">
    <property type="entry name" value="ARM repeat"/>
    <property type="match status" value="1"/>
</dbReference>
<dbReference type="InterPro" id="IPR016024">
    <property type="entry name" value="ARM-type_fold"/>
</dbReference>
<dbReference type="Pfam" id="PF13646">
    <property type="entry name" value="HEAT_2"/>
    <property type="match status" value="1"/>
</dbReference>
<protein>
    <submittedName>
        <fullName evidence="2">HEAT repeat domain-containing protein</fullName>
    </submittedName>
</protein>
<feature type="compositionally biased region" description="Basic and acidic residues" evidence="1">
    <location>
        <begin position="70"/>
        <end position="84"/>
    </location>
</feature>
<organism evidence="2 3">
    <name type="scientific">Haloplanus litoreus</name>
    <dbReference type="NCBI Taxonomy" id="767515"/>
    <lineage>
        <taxon>Archaea</taxon>
        <taxon>Methanobacteriati</taxon>
        <taxon>Methanobacteriota</taxon>
        <taxon>Stenosarchaea group</taxon>
        <taxon>Halobacteria</taxon>
        <taxon>Halobacteriales</taxon>
        <taxon>Haloferacaceae</taxon>
        <taxon>Haloplanus</taxon>
    </lineage>
</organism>
<feature type="compositionally biased region" description="Acidic residues" evidence="1">
    <location>
        <begin position="1"/>
        <end position="10"/>
    </location>
</feature>
<reference evidence="2 3" key="1">
    <citation type="journal article" date="2019" name="Int. J. Syst. Evol. Microbiol.">
        <title>The Global Catalogue of Microorganisms (GCM) 10K type strain sequencing project: providing services to taxonomists for standard genome sequencing and annotation.</title>
        <authorList>
            <consortium name="The Broad Institute Genomics Platform"/>
            <consortium name="The Broad Institute Genome Sequencing Center for Infectious Disease"/>
            <person name="Wu L."/>
            <person name="Ma J."/>
        </authorList>
    </citation>
    <scope>NUCLEOTIDE SEQUENCE [LARGE SCALE GENOMIC DNA]</scope>
    <source>
        <strain evidence="2 3">GX21</strain>
    </source>
</reference>
<feature type="region of interest" description="Disordered" evidence="1">
    <location>
        <begin position="44"/>
        <end position="91"/>
    </location>
</feature>
<proteinExistence type="predicted"/>
<dbReference type="GeneID" id="96954686"/>
<dbReference type="InterPro" id="IPR004155">
    <property type="entry name" value="PBS_lyase_HEAT"/>
</dbReference>
<evidence type="ECO:0000313" key="2">
    <source>
        <dbReference type="EMBL" id="MFC7256301.1"/>
    </source>
</evidence>
<dbReference type="AlphaFoldDB" id="A0ABD6A0W7"/>
<evidence type="ECO:0000256" key="1">
    <source>
        <dbReference type="SAM" id="MobiDB-lite"/>
    </source>
</evidence>
<feature type="compositionally biased region" description="Acidic residues" evidence="1">
    <location>
        <begin position="58"/>
        <end position="69"/>
    </location>
</feature>
<accession>A0ABD6A0W7</accession>
<dbReference type="SMART" id="SM00567">
    <property type="entry name" value="EZ_HEAT"/>
    <property type="match status" value="3"/>
</dbReference>
<comment type="caution">
    <text evidence="2">The sequence shown here is derived from an EMBL/GenBank/DDBJ whole genome shotgun (WGS) entry which is preliminary data.</text>
</comment>
<dbReference type="EMBL" id="JBHTAT010000001">
    <property type="protein sequence ID" value="MFC7256301.1"/>
    <property type="molecule type" value="Genomic_DNA"/>
</dbReference>
<dbReference type="RefSeq" id="WP_379704976.1">
    <property type="nucleotide sequence ID" value="NZ_JBHTAT010000001.1"/>
</dbReference>
<dbReference type="InterPro" id="IPR011989">
    <property type="entry name" value="ARM-like"/>
</dbReference>
<dbReference type="Proteomes" id="UP001596434">
    <property type="component" value="Unassembled WGS sequence"/>
</dbReference>
<feature type="region of interest" description="Disordered" evidence="1">
    <location>
        <begin position="1"/>
        <end position="21"/>
    </location>
</feature>
<name>A0ABD6A0W7_9EURY</name>
<evidence type="ECO:0000313" key="3">
    <source>
        <dbReference type="Proteomes" id="UP001596434"/>
    </source>
</evidence>
<keyword evidence="3" id="KW-1185">Reference proteome</keyword>
<sequence length="410" mass="43949">MTDGDDETDLPAETLDSRLDGIAEDLEAAETEADLDAVEETLDGIAEDLEAADLPTPDGEDEDEDDPREDLEARLDDLRDDLEAARGPYASDVVDDVEAAKATLADTEWTEDGEGEAAAAVAAFVDEVAEILDTDLAGEDDEALDAAAAAVTDAGLDADADAETIDALLVATDDLSAGLDDAEEWDDLETHEQLRAQGFYDVLGHYKDYPVEWAALKEWEQQGNVEMVLLALDSFQSEFMERHCLEAITRMNDDEAFDAMHQRAGKRDKPGIKAIGKMAATDAVETLLEYVDADSDPGLQKVTFKALGEIGSEEATAPLANKLEAENEQIRPHAARALGLIGDTRAVDPLAGVLADGETDETRAAAAWALRQIGTERALSAAADYVDDRAYLVQHEASRAADALSVEQPA</sequence>
<gene>
    <name evidence="2" type="ORF">ACFQKE_13510</name>
</gene>